<comment type="caution">
    <text evidence="1">The sequence shown here is derived from an EMBL/GenBank/DDBJ whole genome shotgun (WGS) entry which is preliminary data.</text>
</comment>
<keyword evidence="2" id="KW-1185">Reference proteome</keyword>
<dbReference type="PANTHER" id="PTHR47331:SF6">
    <property type="entry name" value="DOUBLECORTIN DOMAIN-CONTAINING PROTEIN"/>
    <property type="match status" value="1"/>
</dbReference>
<dbReference type="EMBL" id="BGPR01002563">
    <property type="protein sequence ID" value="GBM75518.1"/>
    <property type="molecule type" value="Genomic_DNA"/>
</dbReference>
<proteinExistence type="predicted"/>
<sequence>MGALLSARLSYRIIKALSLKLVCRFRTDSQITLFWIEGTANKFKPFIKNQFEEIGKLTSSEDWYFCPGKSNPSDLSSRRASVFEFRDNTIWFQGPEWLKLTSEYCPRQKKCDFGGSRWKRIGIPKDGK</sequence>
<dbReference type="OrthoDB" id="5983986at2759"/>
<accession>A0A4Y2ID07</accession>
<evidence type="ECO:0000313" key="1">
    <source>
        <dbReference type="EMBL" id="GBM75518.1"/>
    </source>
</evidence>
<evidence type="ECO:0000313" key="2">
    <source>
        <dbReference type="Proteomes" id="UP000499080"/>
    </source>
</evidence>
<dbReference type="AlphaFoldDB" id="A0A4Y2ID07"/>
<reference evidence="1 2" key="1">
    <citation type="journal article" date="2019" name="Sci. Rep.">
        <title>Orb-weaving spider Araneus ventricosus genome elucidates the spidroin gene catalogue.</title>
        <authorList>
            <person name="Kono N."/>
            <person name="Nakamura H."/>
            <person name="Ohtoshi R."/>
            <person name="Moran D.A.P."/>
            <person name="Shinohara A."/>
            <person name="Yoshida Y."/>
            <person name="Fujiwara M."/>
            <person name="Mori M."/>
            <person name="Tomita M."/>
            <person name="Arakawa K."/>
        </authorList>
    </citation>
    <scope>NUCLEOTIDE SEQUENCE [LARGE SCALE GENOMIC DNA]</scope>
</reference>
<gene>
    <name evidence="1" type="ORF">AVEN_180633_1</name>
</gene>
<organism evidence="1 2">
    <name type="scientific">Araneus ventricosus</name>
    <name type="common">Orbweaver spider</name>
    <name type="synonym">Epeira ventricosa</name>
    <dbReference type="NCBI Taxonomy" id="182803"/>
    <lineage>
        <taxon>Eukaryota</taxon>
        <taxon>Metazoa</taxon>
        <taxon>Ecdysozoa</taxon>
        <taxon>Arthropoda</taxon>
        <taxon>Chelicerata</taxon>
        <taxon>Arachnida</taxon>
        <taxon>Araneae</taxon>
        <taxon>Araneomorphae</taxon>
        <taxon>Entelegynae</taxon>
        <taxon>Araneoidea</taxon>
        <taxon>Araneidae</taxon>
        <taxon>Araneus</taxon>
    </lineage>
</organism>
<dbReference type="Proteomes" id="UP000499080">
    <property type="component" value="Unassembled WGS sequence"/>
</dbReference>
<dbReference type="PANTHER" id="PTHR47331">
    <property type="entry name" value="PHD-TYPE DOMAIN-CONTAINING PROTEIN"/>
    <property type="match status" value="1"/>
</dbReference>
<name>A0A4Y2ID07_ARAVE</name>
<protein>
    <submittedName>
        <fullName evidence="1">Uncharacterized protein</fullName>
    </submittedName>
</protein>